<proteinExistence type="predicted"/>
<dbReference type="RefSeq" id="WP_257533247.1">
    <property type="nucleotide sequence ID" value="NZ_JANKAS010000021.1"/>
</dbReference>
<dbReference type="Pfam" id="PF13484">
    <property type="entry name" value="Fer4_16"/>
    <property type="match status" value="1"/>
</dbReference>
<evidence type="ECO:0000313" key="5">
    <source>
        <dbReference type="EMBL" id="MCR1900165.1"/>
    </source>
</evidence>
<name>A0AAE3L035_9FIRM</name>
<evidence type="ECO:0000256" key="1">
    <source>
        <dbReference type="ARBA" id="ARBA00022723"/>
    </source>
</evidence>
<dbReference type="PROSITE" id="PS00198">
    <property type="entry name" value="4FE4S_FER_1"/>
    <property type="match status" value="1"/>
</dbReference>
<evidence type="ECO:0000259" key="4">
    <source>
        <dbReference type="PROSITE" id="PS51379"/>
    </source>
</evidence>
<dbReference type="Proteomes" id="UP001205748">
    <property type="component" value="Unassembled WGS sequence"/>
</dbReference>
<keyword evidence="2" id="KW-0408">Iron</keyword>
<feature type="domain" description="4Fe-4S ferredoxin-type" evidence="4">
    <location>
        <begin position="150"/>
        <end position="179"/>
    </location>
</feature>
<dbReference type="SUPFAM" id="SSF54862">
    <property type="entry name" value="4Fe-4S ferredoxins"/>
    <property type="match status" value="1"/>
</dbReference>
<dbReference type="GO" id="GO:0051536">
    <property type="term" value="F:iron-sulfur cluster binding"/>
    <property type="evidence" value="ECO:0007669"/>
    <property type="project" value="UniProtKB-KW"/>
</dbReference>
<sequence length="242" mass="26819">MDTQALKEYIRSLGVSDIGFSQVKEVAPSQWAEYHYAITYVIQLSHGIVNDIKDQPTETYFSHYRSVNYHINEITLRTTIELQNYGYKAIAIPASQSLHDAPYYGAFPHKTAATLAGLGWIGKSGLFVHHKFGPRVRLGTILTNKELSIGTPIIASKCGNCNLCASHCPAMAIEGVNWEQGMERKQIFDAHACSMHMKEKFQHIGRGSVCGICMSICPIGNGFPKGNRRFIVLNISSKLKGV</sequence>
<dbReference type="PANTHER" id="PTHR42827">
    <property type="entry name" value="IRON-SULFUR CLUSTER-BINDING PROTEIN-RELATED"/>
    <property type="match status" value="1"/>
</dbReference>
<dbReference type="InterPro" id="IPR017896">
    <property type="entry name" value="4Fe4S_Fe-S-bd"/>
</dbReference>
<comment type="caution">
    <text evidence="5">The sequence shown here is derived from an EMBL/GenBank/DDBJ whole genome shotgun (WGS) entry which is preliminary data.</text>
</comment>
<accession>A0AAE3L035</accession>
<gene>
    <name evidence="5" type="ORF">NSA47_14455</name>
</gene>
<evidence type="ECO:0000256" key="2">
    <source>
        <dbReference type="ARBA" id="ARBA00023004"/>
    </source>
</evidence>
<dbReference type="EMBL" id="JANKAS010000021">
    <property type="protein sequence ID" value="MCR1900165.1"/>
    <property type="molecule type" value="Genomic_DNA"/>
</dbReference>
<protein>
    <submittedName>
        <fullName evidence="5">4Fe-4S binding protein</fullName>
    </submittedName>
</protein>
<organism evidence="5 6">
    <name type="scientific">Irregularibacter muris</name>
    <dbReference type="NCBI Taxonomy" id="1796619"/>
    <lineage>
        <taxon>Bacteria</taxon>
        <taxon>Bacillati</taxon>
        <taxon>Bacillota</taxon>
        <taxon>Clostridia</taxon>
        <taxon>Eubacteriales</taxon>
        <taxon>Eubacteriaceae</taxon>
        <taxon>Irregularibacter</taxon>
    </lineage>
</organism>
<dbReference type="GO" id="GO:0046872">
    <property type="term" value="F:metal ion binding"/>
    <property type="evidence" value="ECO:0007669"/>
    <property type="project" value="UniProtKB-KW"/>
</dbReference>
<dbReference type="Gene3D" id="3.30.70.20">
    <property type="match status" value="1"/>
</dbReference>
<dbReference type="PANTHER" id="PTHR42827:SF1">
    <property type="entry name" value="IRON-SULFUR CLUSTER-BINDING PROTEIN"/>
    <property type="match status" value="1"/>
</dbReference>
<keyword evidence="3" id="KW-0411">Iron-sulfur</keyword>
<reference evidence="5" key="1">
    <citation type="submission" date="2022-07" db="EMBL/GenBank/DDBJ databases">
        <title>Enhanced cultured diversity of the mouse gut microbiota enables custom-made synthetic communities.</title>
        <authorList>
            <person name="Afrizal A."/>
        </authorList>
    </citation>
    <scope>NUCLEOTIDE SEQUENCE</scope>
    <source>
        <strain evidence="5">DSM 28593</strain>
    </source>
</reference>
<keyword evidence="1" id="KW-0479">Metal-binding</keyword>
<keyword evidence="6" id="KW-1185">Reference proteome</keyword>
<evidence type="ECO:0000256" key="3">
    <source>
        <dbReference type="ARBA" id="ARBA00023014"/>
    </source>
</evidence>
<dbReference type="AlphaFoldDB" id="A0AAE3L035"/>
<dbReference type="InterPro" id="IPR017900">
    <property type="entry name" value="4Fe4S_Fe_S_CS"/>
</dbReference>
<evidence type="ECO:0000313" key="6">
    <source>
        <dbReference type="Proteomes" id="UP001205748"/>
    </source>
</evidence>
<dbReference type="PROSITE" id="PS51379">
    <property type="entry name" value="4FE4S_FER_2"/>
    <property type="match status" value="1"/>
</dbReference>